<feature type="domain" description="Glycosyl transferase family 1" evidence="1">
    <location>
        <begin position="206"/>
        <end position="362"/>
    </location>
</feature>
<dbReference type="EMBL" id="JAMSKV010000014">
    <property type="protein sequence ID" value="MCQ8279594.1"/>
    <property type="molecule type" value="Genomic_DNA"/>
</dbReference>
<dbReference type="Pfam" id="PF13439">
    <property type="entry name" value="Glyco_transf_4"/>
    <property type="match status" value="1"/>
</dbReference>
<dbReference type="SUPFAM" id="SSF53756">
    <property type="entry name" value="UDP-Glycosyltransferase/glycogen phosphorylase"/>
    <property type="match status" value="1"/>
</dbReference>
<dbReference type="Gene3D" id="3.40.50.2000">
    <property type="entry name" value="Glycogen Phosphorylase B"/>
    <property type="match status" value="2"/>
</dbReference>
<gene>
    <name evidence="3" type="ORF">NFI95_14210</name>
</gene>
<dbReference type="InterPro" id="IPR028098">
    <property type="entry name" value="Glyco_trans_4-like_N"/>
</dbReference>
<dbReference type="InterPro" id="IPR050194">
    <property type="entry name" value="Glycosyltransferase_grp1"/>
</dbReference>
<dbReference type="PANTHER" id="PTHR45947:SF3">
    <property type="entry name" value="SULFOQUINOVOSYL TRANSFERASE SQD2"/>
    <property type="match status" value="1"/>
</dbReference>
<dbReference type="Proteomes" id="UP001524587">
    <property type="component" value="Unassembled WGS sequence"/>
</dbReference>
<organism evidence="3 4">
    <name type="scientific">Endosaccharibacter trunci</name>
    <dbReference type="NCBI Taxonomy" id="2812733"/>
    <lineage>
        <taxon>Bacteria</taxon>
        <taxon>Pseudomonadati</taxon>
        <taxon>Pseudomonadota</taxon>
        <taxon>Alphaproteobacteria</taxon>
        <taxon>Acetobacterales</taxon>
        <taxon>Acetobacteraceae</taxon>
        <taxon>Endosaccharibacter</taxon>
    </lineage>
</organism>
<sequence length="409" mass="43188">MRTVLLCWSFPPARNGLASAAAEIAAALRDSGHDVTVIALDRTGRATRDGTLVIGCAPGPLLRRLRRFGAIGHLVPPFCFWRAVRACHAEAPVAVVEATNWYAPGLLVALLGPAPLVTRNSTPASITANGVRSWRDRLDHRAAMLLEAMSARRSAALISNTAAHGATIAARYRVPPPGPAHAVIGLSLPETILAAGRGAAYPPSGDGPLCILFVGRAEARKGFAELLDAAATLAAEAERGEGPEFRLHLVGIDALPRRSDALLSRMALSRDLPEPALHAMFAAAHLVAAPSRYESFGLVYQEAMAFGRPILACAEDASARRFVGETGAGLLAERCEGGAIALVLRRMLRDPALRDRLHRNSRAAAGMFTRATLAAETVALYRTAIEAGSNGRRSAHSSEGRPAPARMVS</sequence>
<proteinExistence type="predicted"/>
<comment type="caution">
    <text evidence="3">The sequence shown here is derived from an EMBL/GenBank/DDBJ whole genome shotgun (WGS) entry which is preliminary data.</text>
</comment>
<evidence type="ECO:0000313" key="3">
    <source>
        <dbReference type="EMBL" id="MCQ8279594.1"/>
    </source>
</evidence>
<evidence type="ECO:0000259" key="1">
    <source>
        <dbReference type="Pfam" id="PF00534"/>
    </source>
</evidence>
<dbReference type="PANTHER" id="PTHR45947">
    <property type="entry name" value="SULFOQUINOVOSYL TRANSFERASE SQD2"/>
    <property type="match status" value="1"/>
</dbReference>
<feature type="domain" description="Glycosyltransferase subfamily 4-like N-terminal" evidence="2">
    <location>
        <begin position="15"/>
        <end position="176"/>
    </location>
</feature>
<protein>
    <submittedName>
        <fullName evidence="3">Glycosyltransferase family 4 protein</fullName>
    </submittedName>
</protein>
<accession>A0ABT1W9N1</accession>
<dbReference type="Pfam" id="PF00534">
    <property type="entry name" value="Glycos_transf_1"/>
    <property type="match status" value="1"/>
</dbReference>
<name>A0ABT1W9N1_9PROT</name>
<reference evidence="3 4" key="1">
    <citation type="submission" date="2022-06" db="EMBL/GenBank/DDBJ databases">
        <title>Endosaccharibacter gen. nov., sp. nov., endophytic bacteria isolated from sugarcane.</title>
        <authorList>
            <person name="Pitiwittayakul N."/>
            <person name="Yukphan P."/>
            <person name="Charoenyingcharoen P."/>
            <person name="Tanasupawat S."/>
        </authorList>
    </citation>
    <scope>NUCLEOTIDE SEQUENCE [LARGE SCALE GENOMIC DNA]</scope>
    <source>
        <strain evidence="3 4">KSS8</strain>
    </source>
</reference>
<dbReference type="RefSeq" id="WP_422865083.1">
    <property type="nucleotide sequence ID" value="NZ_JAMSKV010000014.1"/>
</dbReference>
<dbReference type="CDD" id="cd03801">
    <property type="entry name" value="GT4_PimA-like"/>
    <property type="match status" value="1"/>
</dbReference>
<evidence type="ECO:0000313" key="4">
    <source>
        <dbReference type="Proteomes" id="UP001524587"/>
    </source>
</evidence>
<keyword evidence="4" id="KW-1185">Reference proteome</keyword>
<dbReference type="InterPro" id="IPR001296">
    <property type="entry name" value="Glyco_trans_1"/>
</dbReference>
<evidence type="ECO:0000259" key="2">
    <source>
        <dbReference type="Pfam" id="PF13439"/>
    </source>
</evidence>